<dbReference type="Gene3D" id="2.60.40.2380">
    <property type="match status" value="1"/>
</dbReference>
<dbReference type="RefSeq" id="WP_093269374.1">
    <property type="nucleotide sequence ID" value="NZ_FNDD01000002.1"/>
</dbReference>
<feature type="transmembrane region" description="Helical" evidence="4">
    <location>
        <begin position="285"/>
        <end position="307"/>
    </location>
</feature>
<dbReference type="CDD" id="cd01949">
    <property type="entry name" value="GGDEF"/>
    <property type="match status" value="1"/>
</dbReference>
<feature type="transmembrane region" description="Helical" evidence="4">
    <location>
        <begin position="373"/>
        <end position="393"/>
    </location>
</feature>
<dbReference type="InterPro" id="IPR043128">
    <property type="entry name" value="Rev_trsase/Diguanyl_cyclase"/>
</dbReference>
<keyword evidence="4" id="KW-0812">Transmembrane</keyword>
<dbReference type="PANTHER" id="PTHR45138">
    <property type="entry name" value="REGULATORY COMPONENTS OF SENSORY TRANSDUCTION SYSTEM"/>
    <property type="match status" value="1"/>
</dbReference>
<dbReference type="OrthoDB" id="9812260at2"/>
<dbReference type="AlphaFoldDB" id="A0A1G7WXK1"/>
<dbReference type="NCBIfam" id="TIGR00254">
    <property type="entry name" value="GGDEF"/>
    <property type="match status" value="1"/>
</dbReference>
<dbReference type="GO" id="GO:0005886">
    <property type="term" value="C:plasma membrane"/>
    <property type="evidence" value="ECO:0007669"/>
    <property type="project" value="TreeGrafter"/>
</dbReference>
<keyword evidence="8" id="KW-1185">Reference proteome</keyword>
<dbReference type="Pfam" id="PF00990">
    <property type="entry name" value="GGDEF"/>
    <property type="match status" value="1"/>
</dbReference>
<dbReference type="InterPro" id="IPR011623">
    <property type="entry name" value="7TMR_DISM_rcpt_extracell_dom1"/>
</dbReference>
<dbReference type="Proteomes" id="UP000198854">
    <property type="component" value="Unassembled WGS sequence"/>
</dbReference>
<protein>
    <recommendedName>
        <fullName evidence="2">diguanylate cyclase</fullName>
        <ecNumber evidence="2">2.7.7.65</ecNumber>
    </recommendedName>
</protein>
<dbReference type="Pfam" id="PF07696">
    <property type="entry name" value="7TMR-DISMED2"/>
    <property type="match status" value="1"/>
</dbReference>
<dbReference type="InterPro" id="IPR000160">
    <property type="entry name" value="GGDEF_dom"/>
</dbReference>
<comment type="catalytic activity">
    <reaction evidence="3">
        <text>2 GTP = 3',3'-c-di-GMP + 2 diphosphate</text>
        <dbReference type="Rhea" id="RHEA:24898"/>
        <dbReference type="ChEBI" id="CHEBI:33019"/>
        <dbReference type="ChEBI" id="CHEBI:37565"/>
        <dbReference type="ChEBI" id="CHEBI:58805"/>
        <dbReference type="EC" id="2.7.7.65"/>
    </reaction>
</comment>
<evidence type="ECO:0000256" key="2">
    <source>
        <dbReference type="ARBA" id="ARBA00012528"/>
    </source>
</evidence>
<sequence length="648" mass="74404">MKCFSYLFVILIGWLCTFSNHELGLSRVRAEVLLSHATEKIGHIQDLQYWLEPQGSDDELTLDALRGQLWETSEDSTLNLGSVDKSLWLRFQLDSQLNSESKWIIKLGWPMLQNVSLHVYDNYSHRWLSDMQISNWASYQSGVDPFPHVLPIQIPPHANLEIYIRVESTANLVVPIAIYSDQSYRHWVSSHNLLIGTFFGMLIALLSYNLWLFLFLRDEKYGYYTLYVVCIACYTFATTGVGLAYFWSESSWLNQHIYGMSSTACFLAAALFSREFLNLQQYGGWVLQINYCGRLLWSLMLVAMTLFSNQKLFMFSDFLGVLTCSGAMLSSSYLWYRGDISAKYLTLGWGPLICITGVMLASLLDWFGYWGGILYLQAGGFGVELLFLSMAVAERVSRSRREKLIAQEQALMMENKAQQSYAREAQMQLQWLEMERQTKDILTMEVERKTRELKLALSSLEQANLELSERSHTDALTKVANRGYLDERLLHALQRAQREQQSLAIMMLDIDHFKKLNDDYGHQVGDECLQHVAQLFKQFVTRDCDLVGRYGGEEFCLFILGQTLSTTLDLAENIRQAVSRIECQRYSDISITISIGVCWGIPEPETRVEDLISNADSALYRAKFNGRNRVEYCDEIKDAIIDADLVHL</sequence>
<dbReference type="Gene3D" id="3.30.70.270">
    <property type="match status" value="1"/>
</dbReference>
<dbReference type="SMART" id="SM00267">
    <property type="entry name" value="GGDEF"/>
    <property type="match status" value="1"/>
</dbReference>
<feature type="domain" description="GGDEF" evidence="5">
    <location>
        <begin position="501"/>
        <end position="635"/>
    </location>
</feature>
<keyword evidence="4" id="KW-0472">Membrane</keyword>
<proteinExistence type="predicted"/>
<evidence type="ECO:0000313" key="6">
    <source>
        <dbReference type="EMBL" id="SDG76653.1"/>
    </source>
</evidence>
<evidence type="ECO:0000256" key="4">
    <source>
        <dbReference type="SAM" id="Phobius"/>
    </source>
</evidence>
<dbReference type="FunFam" id="3.30.70.270:FF:000001">
    <property type="entry name" value="Diguanylate cyclase domain protein"/>
    <property type="match status" value="1"/>
</dbReference>
<comment type="cofactor">
    <cofactor evidence="1">
        <name>Mg(2+)</name>
        <dbReference type="ChEBI" id="CHEBI:18420"/>
    </cofactor>
</comment>
<evidence type="ECO:0000313" key="8">
    <source>
        <dbReference type="Proteomes" id="UP000198854"/>
    </source>
</evidence>
<evidence type="ECO:0000259" key="5">
    <source>
        <dbReference type="PROSITE" id="PS50887"/>
    </source>
</evidence>
<dbReference type="PANTHER" id="PTHR45138:SF9">
    <property type="entry name" value="DIGUANYLATE CYCLASE DGCM-RELATED"/>
    <property type="match status" value="1"/>
</dbReference>
<dbReference type="EMBL" id="FNDD01000004">
    <property type="protein sequence ID" value="SDG87959.1"/>
    <property type="molecule type" value="Genomic_DNA"/>
</dbReference>
<accession>A0A1G7WXK1</accession>
<evidence type="ECO:0000256" key="1">
    <source>
        <dbReference type="ARBA" id="ARBA00001946"/>
    </source>
</evidence>
<evidence type="ECO:0000313" key="7">
    <source>
        <dbReference type="EMBL" id="SDG87959.1"/>
    </source>
</evidence>
<dbReference type="GO" id="GO:0052621">
    <property type="term" value="F:diguanylate cyclase activity"/>
    <property type="evidence" value="ECO:0007669"/>
    <property type="project" value="UniProtKB-EC"/>
</dbReference>
<dbReference type="InterPro" id="IPR050469">
    <property type="entry name" value="Diguanylate_Cyclase"/>
</dbReference>
<feature type="transmembrane region" description="Helical" evidence="4">
    <location>
        <begin position="193"/>
        <end position="216"/>
    </location>
</feature>
<dbReference type="EC" id="2.7.7.65" evidence="2"/>
<dbReference type="InterPro" id="IPR029787">
    <property type="entry name" value="Nucleotide_cyclase"/>
</dbReference>
<evidence type="ECO:0000256" key="3">
    <source>
        <dbReference type="ARBA" id="ARBA00034247"/>
    </source>
</evidence>
<feature type="transmembrane region" description="Helical" evidence="4">
    <location>
        <begin position="313"/>
        <end position="335"/>
    </location>
</feature>
<dbReference type="SUPFAM" id="SSF55073">
    <property type="entry name" value="Nucleotide cyclase"/>
    <property type="match status" value="1"/>
</dbReference>
<dbReference type="EMBL" id="FNDD01000002">
    <property type="protein sequence ID" value="SDG76653.1"/>
    <property type="molecule type" value="Genomic_DNA"/>
</dbReference>
<feature type="transmembrane region" description="Helical" evidence="4">
    <location>
        <begin position="347"/>
        <end position="367"/>
    </location>
</feature>
<dbReference type="PROSITE" id="PS50887">
    <property type="entry name" value="GGDEF"/>
    <property type="match status" value="1"/>
</dbReference>
<dbReference type="STRING" id="861298.SAMN04488136_102239"/>
<organism evidence="6 8">
    <name type="scientific">Vibrio xiamenensis</name>
    <dbReference type="NCBI Taxonomy" id="861298"/>
    <lineage>
        <taxon>Bacteria</taxon>
        <taxon>Pseudomonadati</taxon>
        <taxon>Pseudomonadota</taxon>
        <taxon>Gammaproteobacteria</taxon>
        <taxon>Vibrionales</taxon>
        <taxon>Vibrionaceae</taxon>
        <taxon>Vibrio</taxon>
    </lineage>
</organism>
<dbReference type="GO" id="GO:1902201">
    <property type="term" value="P:negative regulation of bacterial-type flagellum-dependent cell motility"/>
    <property type="evidence" value="ECO:0007669"/>
    <property type="project" value="TreeGrafter"/>
</dbReference>
<reference evidence="6 8" key="1">
    <citation type="submission" date="2016-10" db="EMBL/GenBank/DDBJ databases">
        <authorList>
            <person name="de Groot N.N."/>
        </authorList>
    </citation>
    <scope>NUCLEOTIDE SEQUENCE [LARGE SCALE GENOMIC DNA]</scope>
    <source>
        <strain evidence="6 8">CGMCC 1.10228</strain>
    </source>
</reference>
<feature type="transmembrane region" description="Helical" evidence="4">
    <location>
        <begin position="223"/>
        <end position="247"/>
    </location>
</feature>
<keyword evidence="4" id="KW-1133">Transmembrane helix</keyword>
<dbReference type="GO" id="GO:0043709">
    <property type="term" value="P:cell adhesion involved in single-species biofilm formation"/>
    <property type="evidence" value="ECO:0007669"/>
    <property type="project" value="TreeGrafter"/>
</dbReference>
<dbReference type="Pfam" id="PF07695">
    <property type="entry name" value="7TMR-DISM_7TM"/>
    <property type="match status" value="1"/>
</dbReference>
<gene>
    <name evidence="6" type="ORF">SAMN04488136_102239</name>
    <name evidence="7" type="ORF">SAMN04488136_10443</name>
</gene>
<dbReference type="InterPro" id="IPR011622">
    <property type="entry name" value="7TMR_DISM_rcpt_extracell_dom2"/>
</dbReference>
<feature type="transmembrane region" description="Helical" evidence="4">
    <location>
        <begin position="253"/>
        <end position="273"/>
    </location>
</feature>
<name>A0A1G7WXK1_9VIBR</name>